<gene>
    <name evidence="2" type="ORF">AMOR_09740</name>
</gene>
<feature type="region of interest" description="Disordered" evidence="1">
    <location>
        <begin position="110"/>
        <end position="225"/>
    </location>
</feature>
<name>A0ABM7WR75_9BACT</name>
<evidence type="ECO:0000256" key="1">
    <source>
        <dbReference type="SAM" id="MobiDB-lite"/>
    </source>
</evidence>
<proteinExistence type="predicted"/>
<feature type="compositionally biased region" description="Basic and acidic residues" evidence="1">
    <location>
        <begin position="167"/>
        <end position="178"/>
    </location>
</feature>
<protein>
    <submittedName>
        <fullName evidence="2">Uncharacterized protein</fullName>
    </submittedName>
</protein>
<feature type="region of interest" description="Disordered" evidence="1">
    <location>
        <begin position="252"/>
        <end position="279"/>
    </location>
</feature>
<feature type="region of interest" description="Disordered" evidence="1">
    <location>
        <begin position="1"/>
        <end position="58"/>
    </location>
</feature>
<feature type="compositionally biased region" description="Basic and acidic residues" evidence="1">
    <location>
        <begin position="116"/>
        <end position="131"/>
    </location>
</feature>
<keyword evidence="3" id="KW-1185">Reference proteome</keyword>
<sequence>MRARSGEPNRSRRAVDTSPALSRIGRRARARAPLSQRSTRAERRERRSNPGATQRADSRASGCLVYFVTYVPGLNRLRHCARFAGRTRRCQSGRTDRECPDFPEGAADLRAAHRRTPPDAPHRREAVRGEGCRGQGRALLLASGGEHRGDPRGRARPPPRPGQEAEGPGREAAAREAAVETGPHPGGGEAGGVGAGRRLLPVGSRERRRLRLAPPSRRRAPSAGCGRTANLLAARKIFGDAWMDRYAPARKATAATGRRDAGSAGARSEVPAAALTGPT</sequence>
<organism evidence="2 3">
    <name type="scientific">Anaeromyxobacter oryzae</name>
    <dbReference type="NCBI Taxonomy" id="2918170"/>
    <lineage>
        <taxon>Bacteria</taxon>
        <taxon>Pseudomonadati</taxon>
        <taxon>Myxococcota</taxon>
        <taxon>Myxococcia</taxon>
        <taxon>Myxococcales</taxon>
        <taxon>Cystobacterineae</taxon>
        <taxon>Anaeromyxobacteraceae</taxon>
        <taxon>Anaeromyxobacter</taxon>
    </lineage>
</organism>
<evidence type="ECO:0000313" key="2">
    <source>
        <dbReference type="EMBL" id="BDG01978.1"/>
    </source>
</evidence>
<evidence type="ECO:0000313" key="3">
    <source>
        <dbReference type="Proteomes" id="UP001162891"/>
    </source>
</evidence>
<feature type="compositionally biased region" description="Basic and acidic residues" evidence="1">
    <location>
        <begin position="39"/>
        <end position="48"/>
    </location>
</feature>
<feature type="compositionally biased region" description="Basic and acidic residues" evidence="1">
    <location>
        <begin position="1"/>
        <end position="15"/>
    </location>
</feature>
<feature type="compositionally biased region" description="Gly residues" evidence="1">
    <location>
        <begin position="184"/>
        <end position="195"/>
    </location>
</feature>
<reference evidence="3" key="1">
    <citation type="journal article" date="2022" name="Int. J. Syst. Evol. Microbiol.">
        <title>Anaeromyxobacter oryzae sp. nov., Anaeromyxobacter diazotrophicus sp. nov. and Anaeromyxobacter paludicola sp. nov., isolated from paddy soils.</title>
        <authorList>
            <person name="Itoh H."/>
            <person name="Xu Z."/>
            <person name="Mise K."/>
            <person name="Masuda Y."/>
            <person name="Ushijima N."/>
            <person name="Hayakawa C."/>
            <person name="Shiratori Y."/>
            <person name="Senoo K."/>
        </authorList>
    </citation>
    <scope>NUCLEOTIDE SEQUENCE [LARGE SCALE GENOMIC DNA]</scope>
    <source>
        <strain evidence="3">Red232</strain>
    </source>
</reference>
<accession>A0ABM7WR75</accession>
<dbReference type="EMBL" id="AP025591">
    <property type="protein sequence ID" value="BDG01978.1"/>
    <property type="molecule type" value="Genomic_DNA"/>
</dbReference>
<feature type="compositionally biased region" description="Basic residues" evidence="1">
    <location>
        <begin position="206"/>
        <end position="220"/>
    </location>
</feature>
<dbReference type="Proteomes" id="UP001162891">
    <property type="component" value="Chromosome"/>
</dbReference>